<dbReference type="InterPro" id="IPR029016">
    <property type="entry name" value="GAF-like_dom_sf"/>
</dbReference>
<dbReference type="SMART" id="SM00091">
    <property type="entry name" value="PAS"/>
    <property type="match status" value="1"/>
</dbReference>
<dbReference type="InterPro" id="IPR003018">
    <property type="entry name" value="GAF"/>
</dbReference>
<evidence type="ECO:0000256" key="1">
    <source>
        <dbReference type="ARBA" id="ARBA00022801"/>
    </source>
</evidence>
<dbReference type="NCBIfam" id="TIGR00229">
    <property type="entry name" value="sensory_box"/>
    <property type="match status" value="1"/>
</dbReference>
<feature type="domain" description="PAS" evidence="2">
    <location>
        <begin position="14"/>
        <end position="84"/>
    </location>
</feature>
<evidence type="ECO:0000313" key="4">
    <source>
        <dbReference type="EMBL" id="PIZ35837.1"/>
    </source>
</evidence>
<dbReference type="Proteomes" id="UP000230956">
    <property type="component" value="Unassembled WGS sequence"/>
</dbReference>
<dbReference type="InterPro" id="IPR036457">
    <property type="entry name" value="PPM-type-like_dom_sf"/>
</dbReference>
<dbReference type="InterPro" id="IPR052016">
    <property type="entry name" value="Bact_Sigma-Reg"/>
</dbReference>
<dbReference type="PROSITE" id="PS50112">
    <property type="entry name" value="PAS"/>
    <property type="match status" value="1"/>
</dbReference>
<keyword evidence="1" id="KW-0378">Hydrolase</keyword>
<feature type="domain" description="PAC" evidence="3">
    <location>
        <begin position="88"/>
        <end position="138"/>
    </location>
</feature>
<dbReference type="EMBL" id="PFNG01000224">
    <property type="protein sequence ID" value="PIZ35837.1"/>
    <property type="molecule type" value="Genomic_DNA"/>
</dbReference>
<dbReference type="PROSITE" id="PS50113">
    <property type="entry name" value="PAC"/>
    <property type="match status" value="1"/>
</dbReference>
<dbReference type="AlphaFoldDB" id="A0A2M7T5V0"/>
<accession>A0A2M7T5V0</accession>
<dbReference type="PANTHER" id="PTHR43156">
    <property type="entry name" value="STAGE II SPORULATION PROTEIN E-RELATED"/>
    <property type="match status" value="1"/>
</dbReference>
<dbReference type="SMART" id="SM00331">
    <property type="entry name" value="PP2C_SIG"/>
    <property type="match status" value="1"/>
</dbReference>
<reference evidence="5" key="1">
    <citation type="submission" date="2017-09" db="EMBL/GenBank/DDBJ databases">
        <title>Depth-based differentiation of microbial function through sediment-hosted aquifers and enrichment of novel symbionts in the deep terrestrial subsurface.</title>
        <authorList>
            <person name="Probst A.J."/>
            <person name="Ladd B."/>
            <person name="Jarett J.K."/>
            <person name="Geller-Mcgrath D.E."/>
            <person name="Sieber C.M.K."/>
            <person name="Emerson J.B."/>
            <person name="Anantharaman K."/>
            <person name="Thomas B.C."/>
            <person name="Malmstrom R."/>
            <person name="Stieglmeier M."/>
            <person name="Klingl A."/>
            <person name="Woyke T."/>
            <person name="Ryan C.M."/>
            <person name="Banfield J.F."/>
        </authorList>
    </citation>
    <scope>NUCLEOTIDE SEQUENCE [LARGE SCALE GENOMIC DNA]</scope>
</reference>
<dbReference type="CDD" id="cd00130">
    <property type="entry name" value="PAS"/>
    <property type="match status" value="1"/>
</dbReference>
<comment type="caution">
    <text evidence="4">The sequence shown here is derived from an EMBL/GenBank/DDBJ whole genome shotgun (WGS) entry which is preliminary data.</text>
</comment>
<dbReference type="InterPro" id="IPR000014">
    <property type="entry name" value="PAS"/>
</dbReference>
<dbReference type="SUPFAM" id="SSF55781">
    <property type="entry name" value="GAF domain-like"/>
    <property type="match status" value="3"/>
</dbReference>
<dbReference type="RefSeq" id="WP_286677892.1">
    <property type="nucleotide sequence ID" value="NZ_MNXI01000044.1"/>
</dbReference>
<dbReference type="Gene3D" id="3.30.450.40">
    <property type="match status" value="3"/>
</dbReference>
<organism evidence="4 5">
    <name type="scientific">Candidatus Aquicultor secundus</name>
    <dbReference type="NCBI Taxonomy" id="1973895"/>
    <lineage>
        <taxon>Bacteria</taxon>
        <taxon>Bacillati</taxon>
        <taxon>Actinomycetota</taxon>
        <taxon>Candidatus Aquicultoria</taxon>
        <taxon>Candidatus Aquicultorales</taxon>
        <taxon>Candidatus Aquicultoraceae</taxon>
        <taxon>Candidatus Aquicultor</taxon>
    </lineage>
</organism>
<dbReference type="GO" id="GO:0016791">
    <property type="term" value="F:phosphatase activity"/>
    <property type="evidence" value="ECO:0007669"/>
    <property type="project" value="TreeGrafter"/>
</dbReference>
<name>A0A2M7T5V0_9ACTN</name>
<dbReference type="PANTHER" id="PTHR43156:SF2">
    <property type="entry name" value="STAGE II SPORULATION PROTEIN E"/>
    <property type="match status" value="1"/>
</dbReference>
<dbReference type="Gene3D" id="3.60.40.10">
    <property type="entry name" value="PPM-type phosphatase domain"/>
    <property type="match status" value="1"/>
</dbReference>
<dbReference type="Gene3D" id="3.30.450.20">
    <property type="entry name" value="PAS domain"/>
    <property type="match status" value="1"/>
</dbReference>
<dbReference type="InterPro" id="IPR001610">
    <property type="entry name" value="PAC"/>
</dbReference>
<evidence type="ECO:0000313" key="5">
    <source>
        <dbReference type="Proteomes" id="UP000230956"/>
    </source>
</evidence>
<gene>
    <name evidence="4" type="ORF">COY37_09625</name>
</gene>
<dbReference type="Pfam" id="PF13426">
    <property type="entry name" value="PAS_9"/>
    <property type="match status" value="1"/>
</dbReference>
<evidence type="ECO:0000259" key="2">
    <source>
        <dbReference type="PROSITE" id="PS50112"/>
    </source>
</evidence>
<dbReference type="SMART" id="SM00086">
    <property type="entry name" value="PAC"/>
    <property type="match status" value="1"/>
</dbReference>
<dbReference type="Pfam" id="PF13185">
    <property type="entry name" value="GAF_2"/>
    <property type="match status" value="3"/>
</dbReference>
<dbReference type="InterPro" id="IPR001932">
    <property type="entry name" value="PPM-type_phosphatase-like_dom"/>
</dbReference>
<protein>
    <recommendedName>
        <fullName evidence="6">GAF domain-containing protein</fullName>
    </recommendedName>
</protein>
<dbReference type="Pfam" id="PF07228">
    <property type="entry name" value="SpoIIE"/>
    <property type="match status" value="1"/>
</dbReference>
<dbReference type="InterPro" id="IPR000700">
    <property type="entry name" value="PAS-assoc_C"/>
</dbReference>
<sequence length="884" mass="98034">MYERSRENDELQKELEKFRKLFFEAFDAVFIFTMDGSISDANESAEKLTGYSRRVLLRMTAFDLRPHQERPRVQRILDDLQRLGIVWNVTDTHIKRKDGMLMPVEVNAKVIDIGRHPFILSIFRDITERKKIEAEITERNDNLEILNKVALEITSRLDLTDILTSVVKNAVDIVNGAAGTIGFYDEKRKALRYPYMYNIPRNLEKAINAKGSRLADYVMVTKKSIIIKGYPTYEGAMQEFVDAGVKSIILVPISSKGTVFGVLSVFGFVPQNKFTERSLWLLEGIGRQAAVAVENARLFEKIRESARGLRDQNRNLRILSRMSLEITSGLELNRLLPIIVKRAVQIVDADAGAIGLYDEGTGTFTYQYIYRLPDILSKTKLKIGEGLTGEVLATRRPAVVNDCAAYPGAPPEFIGCGMHAVIVTPLMVENRLTGALLVAHLSEVKKFTGADLSLIEAVGRQAAIAMENSHLFEETRQRARRSEAANEISRLITSTLELSEVLHLVINEISKAIGTEAGGIFFYQAEEGMFYGKMGYGPASEHIEDMVEDAESFKMAIEAIRTGNAVLINNAGTDPRIPHRYVEMFGLRSVLVLPLIVKDKAIGVITLGHTDNVHEFDGDQIAFAKSIASQAAIAIENARLYEGERYVADVLQRSFLPETIPQIPSTDTAVFYTSSSDVGRVGGDFYDFIELSDNLIGLAIGDVSGKGIEAASTTALAKYTVRSFAFQSKHASAVMEFANKVIAREIEPGRFITLLYVIYNWESGRLLISNAGHPFPVHYVARLQKSHLVENVNAALGILPELSFSEAVERLGAGDILVLYTDGLIEARHGSQFYGAERLMQVVTESADLSAADIVNRIVADVTSFTEGRLTDDIALSVLKRNPT</sequence>
<evidence type="ECO:0000259" key="3">
    <source>
        <dbReference type="PROSITE" id="PS50113"/>
    </source>
</evidence>
<dbReference type="SMART" id="SM00065">
    <property type="entry name" value="GAF"/>
    <property type="match status" value="3"/>
</dbReference>
<evidence type="ECO:0008006" key="6">
    <source>
        <dbReference type="Google" id="ProtNLM"/>
    </source>
</evidence>
<dbReference type="InterPro" id="IPR035965">
    <property type="entry name" value="PAS-like_dom_sf"/>
</dbReference>
<dbReference type="SUPFAM" id="SSF55785">
    <property type="entry name" value="PYP-like sensor domain (PAS domain)"/>
    <property type="match status" value="1"/>
</dbReference>
<proteinExistence type="predicted"/>
<dbReference type="SUPFAM" id="SSF81606">
    <property type="entry name" value="PP2C-like"/>
    <property type="match status" value="1"/>
</dbReference>